<gene>
    <name evidence="1" type="ORF">CEXT_412481</name>
</gene>
<proteinExistence type="predicted"/>
<protein>
    <submittedName>
        <fullName evidence="1">Uncharacterized protein</fullName>
    </submittedName>
</protein>
<name>A0AAV4T199_CAEEX</name>
<organism evidence="1 2">
    <name type="scientific">Caerostris extrusa</name>
    <name type="common">Bark spider</name>
    <name type="synonym">Caerostris bankana</name>
    <dbReference type="NCBI Taxonomy" id="172846"/>
    <lineage>
        <taxon>Eukaryota</taxon>
        <taxon>Metazoa</taxon>
        <taxon>Ecdysozoa</taxon>
        <taxon>Arthropoda</taxon>
        <taxon>Chelicerata</taxon>
        <taxon>Arachnida</taxon>
        <taxon>Araneae</taxon>
        <taxon>Araneomorphae</taxon>
        <taxon>Entelegynae</taxon>
        <taxon>Araneoidea</taxon>
        <taxon>Araneidae</taxon>
        <taxon>Caerostris</taxon>
    </lineage>
</organism>
<dbReference type="EMBL" id="BPLR01010319">
    <property type="protein sequence ID" value="GIY38540.1"/>
    <property type="molecule type" value="Genomic_DNA"/>
</dbReference>
<dbReference type="AlphaFoldDB" id="A0AAV4T199"/>
<keyword evidence="2" id="KW-1185">Reference proteome</keyword>
<sequence length="123" mass="13617">MGEGGTIDIWLLGGPNKWSLHRWLANGKSLYQGSQGDDKFYRSILSRWGNDTTSLIPGGKDRNLPRDVGDTSRFLPARNCEISDSSNCFPFPLRTALICGRGQHSGIIMHLATGEEFGQYVMV</sequence>
<evidence type="ECO:0000313" key="2">
    <source>
        <dbReference type="Proteomes" id="UP001054945"/>
    </source>
</evidence>
<reference evidence="1 2" key="1">
    <citation type="submission" date="2021-06" db="EMBL/GenBank/DDBJ databases">
        <title>Caerostris extrusa draft genome.</title>
        <authorList>
            <person name="Kono N."/>
            <person name="Arakawa K."/>
        </authorList>
    </citation>
    <scope>NUCLEOTIDE SEQUENCE [LARGE SCALE GENOMIC DNA]</scope>
</reference>
<accession>A0AAV4T199</accession>
<comment type="caution">
    <text evidence="1">The sequence shown here is derived from an EMBL/GenBank/DDBJ whole genome shotgun (WGS) entry which is preliminary data.</text>
</comment>
<evidence type="ECO:0000313" key="1">
    <source>
        <dbReference type="EMBL" id="GIY38540.1"/>
    </source>
</evidence>
<dbReference type="Proteomes" id="UP001054945">
    <property type="component" value="Unassembled WGS sequence"/>
</dbReference>